<evidence type="ECO:0000313" key="4">
    <source>
        <dbReference type="RefSeq" id="XP_015178858.1"/>
    </source>
</evidence>
<feature type="chain" id="PRO_5046725116" evidence="2">
    <location>
        <begin position="17"/>
        <end position="158"/>
    </location>
</feature>
<feature type="compositionally biased region" description="Polar residues" evidence="1">
    <location>
        <begin position="119"/>
        <end position="129"/>
    </location>
</feature>
<name>A0ABM1IF71_POLDO</name>
<protein>
    <submittedName>
        <fullName evidence="4">Uncharacterized protein LOC107067669</fullName>
    </submittedName>
</protein>
<reference evidence="4" key="1">
    <citation type="submission" date="2025-08" db="UniProtKB">
        <authorList>
            <consortium name="RefSeq"/>
        </authorList>
    </citation>
    <scope>IDENTIFICATION</scope>
    <source>
        <tissue evidence="4">Whole body</tissue>
    </source>
</reference>
<feature type="region of interest" description="Disordered" evidence="1">
    <location>
        <begin position="84"/>
        <end position="130"/>
    </location>
</feature>
<feature type="signal peptide" evidence="2">
    <location>
        <begin position="1"/>
        <end position="16"/>
    </location>
</feature>
<keyword evidence="3" id="KW-1185">Reference proteome</keyword>
<dbReference type="RefSeq" id="XP_015178858.1">
    <property type="nucleotide sequence ID" value="XM_015323372.1"/>
</dbReference>
<dbReference type="GeneID" id="107067669"/>
<organism evidence="3 4">
    <name type="scientific">Polistes dominula</name>
    <name type="common">European paper wasp</name>
    <name type="synonym">Vespa dominula</name>
    <dbReference type="NCBI Taxonomy" id="743375"/>
    <lineage>
        <taxon>Eukaryota</taxon>
        <taxon>Metazoa</taxon>
        <taxon>Ecdysozoa</taxon>
        <taxon>Arthropoda</taxon>
        <taxon>Hexapoda</taxon>
        <taxon>Insecta</taxon>
        <taxon>Pterygota</taxon>
        <taxon>Neoptera</taxon>
        <taxon>Endopterygota</taxon>
        <taxon>Hymenoptera</taxon>
        <taxon>Apocrita</taxon>
        <taxon>Aculeata</taxon>
        <taxon>Vespoidea</taxon>
        <taxon>Vespidae</taxon>
        <taxon>Polistinae</taxon>
        <taxon>Polistini</taxon>
        <taxon>Polistes</taxon>
    </lineage>
</organism>
<accession>A0ABM1IF71</accession>
<gene>
    <name evidence="4" type="primary">LOC107067669</name>
</gene>
<dbReference type="Proteomes" id="UP000694924">
    <property type="component" value="Unplaced"/>
</dbReference>
<feature type="compositionally biased region" description="Basic and acidic residues" evidence="1">
    <location>
        <begin position="87"/>
        <end position="118"/>
    </location>
</feature>
<evidence type="ECO:0000256" key="2">
    <source>
        <dbReference type="SAM" id="SignalP"/>
    </source>
</evidence>
<evidence type="ECO:0000313" key="3">
    <source>
        <dbReference type="Proteomes" id="UP000694924"/>
    </source>
</evidence>
<evidence type="ECO:0000256" key="1">
    <source>
        <dbReference type="SAM" id="MobiDB-lite"/>
    </source>
</evidence>
<keyword evidence="2" id="KW-0732">Signal</keyword>
<sequence>MKIFILVTLIALSVEAHIWNHHRNSRPLLPVLHDHIQFRNGYHQNRFSRYPQHNYPEVNFNIDQFITDAEWICKNVNTGATLILPSKTEDQRDDQREDQTTKPPDHSSLDSVETKHQDNWNQENTNTHNAHVVTEDVKKAHIVKNFGGEGLIDIRLAA</sequence>
<proteinExistence type="predicted"/>